<dbReference type="EMBL" id="SOHA01000009">
    <property type="protein sequence ID" value="TFD32320.1"/>
    <property type="molecule type" value="Genomic_DNA"/>
</dbReference>
<sequence length="249" mass="26928">MQIEHDGIVYDLDPTCSFTIGREGDLAIDSNKYLHRRFLCLEVEAGVWWISNVGQHMSVSLSAGDGSFQARLGPGTRVPIVFSHTLLQFTAGPTSYDVLVSNPSATFQYRSTDRATAVGEDTVGNVRLTASQKLLLVALCEPLLRERDSGVSGIPTSAVAAQRLGWPVTTFNRKLDNVCDRLDRFGIQGLRGGVGNLASNRKARLVEHALLVQLVTVDDLDLLDVLLTGSTDQTGSTDHAGVPERIIAP</sequence>
<comment type="caution">
    <text evidence="1">The sequence shown here is derived from an EMBL/GenBank/DDBJ whole genome shotgun (WGS) entry which is preliminary data.</text>
</comment>
<proteinExistence type="predicted"/>
<evidence type="ECO:0000313" key="2">
    <source>
        <dbReference type="Proteomes" id="UP000297472"/>
    </source>
</evidence>
<evidence type="ECO:0008006" key="3">
    <source>
        <dbReference type="Google" id="ProtNLM"/>
    </source>
</evidence>
<protein>
    <recommendedName>
        <fullName evidence="3">FHA domain-containing protein</fullName>
    </recommendedName>
</protein>
<organism evidence="1 2">
    <name type="scientific">Cryobacterium cryoconiti</name>
    <dbReference type="NCBI Taxonomy" id="1259239"/>
    <lineage>
        <taxon>Bacteria</taxon>
        <taxon>Bacillati</taxon>
        <taxon>Actinomycetota</taxon>
        <taxon>Actinomycetes</taxon>
        <taxon>Micrococcales</taxon>
        <taxon>Microbacteriaceae</taxon>
        <taxon>Cryobacterium</taxon>
    </lineage>
</organism>
<keyword evidence="2" id="KW-1185">Reference proteome</keyword>
<dbReference type="AlphaFoldDB" id="A0A4Y8JXG2"/>
<dbReference type="OrthoDB" id="5000691at2"/>
<dbReference type="Proteomes" id="UP000297472">
    <property type="component" value="Unassembled WGS sequence"/>
</dbReference>
<gene>
    <name evidence="1" type="ORF">E3T49_04525</name>
</gene>
<reference evidence="1 2" key="1">
    <citation type="submission" date="2019-03" db="EMBL/GenBank/DDBJ databases">
        <title>Genomics of glacier-inhabiting Cryobacterium strains.</title>
        <authorList>
            <person name="Liu Q."/>
            <person name="Xin Y.-H."/>
        </authorList>
    </citation>
    <scope>NUCLEOTIDE SEQUENCE [LARGE SCALE GENOMIC DNA]</scope>
    <source>
        <strain evidence="1 2">TMT1-51</strain>
    </source>
</reference>
<evidence type="ECO:0000313" key="1">
    <source>
        <dbReference type="EMBL" id="TFD32320.1"/>
    </source>
</evidence>
<name>A0A4Y8JXG2_9MICO</name>
<accession>A0A4Y8JXG2</accession>